<dbReference type="SUPFAM" id="SSF143100">
    <property type="entry name" value="TTHA1013/TTHA0281-like"/>
    <property type="match status" value="1"/>
</dbReference>
<organism evidence="1 2">
    <name type="scientific">Alicyclobacillus mengziensis</name>
    <dbReference type="NCBI Taxonomy" id="2931921"/>
    <lineage>
        <taxon>Bacteria</taxon>
        <taxon>Bacillati</taxon>
        <taxon>Bacillota</taxon>
        <taxon>Bacilli</taxon>
        <taxon>Bacillales</taxon>
        <taxon>Alicyclobacillaceae</taxon>
        <taxon>Alicyclobacillus</taxon>
    </lineage>
</organism>
<accession>A0A9X7Z771</accession>
<proteinExistence type="predicted"/>
<sequence>MLQLAEKASDVRQHFSEFVDTVVRDRPGFVTRNRDILAALNLEHLAVLVEPLQFHANLESDENQEYVGTVDEVEDIVVGGATKDEAMTAIAQMLIEYAEDYLTDSFRLYFNAPNRRKHFPYVLKVAMLDTVDDVKRLIHA</sequence>
<dbReference type="RefSeq" id="WP_206658084.1">
    <property type="nucleotide sequence ID" value="NZ_CP071182.1"/>
</dbReference>
<keyword evidence="2" id="KW-1185">Reference proteome</keyword>
<dbReference type="InterPro" id="IPR035069">
    <property type="entry name" value="TTHA1013/TTHA0281-like"/>
</dbReference>
<dbReference type="KEGG" id="afx:JZ786_07370"/>
<dbReference type="EMBL" id="CP071182">
    <property type="protein sequence ID" value="QSO48769.1"/>
    <property type="molecule type" value="Genomic_DNA"/>
</dbReference>
<dbReference type="Pfam" id="PF12910">
    <property type="entry name" value="PHD_like"/>
    <property type="match status" value="1"/>
</dbReference>
<dbReference type="Proteomes" id="UP000663505">
    <property type="component" value="Chromosome"/>
</dbReference>
<dbReference type="Gene3D" id="3.40.1620.10">
    <property type="entry name" value="YefM-like domain"/>
    <property type="match status" value="1"/>
</dbReference>
<dbReference type="InterPro" id="IPR035424">
    <property type="entry name" value="Antitoxin_RelB"/>
</dbReference>
<dbReference type="AlphaFoldDB" id="A0A9X7Z771"/>
<dbReference type="Gene3D" id="3.30.160.620">
    <property type="match status" value="1"/>
</dbReference>
<name>A0A9X7Z771_9BACL</name>
<evidence type="ECO:0000313" key="2">
    <source>
        <dbReference type="Proteomes" id="UP000663505"/>
    </source>
</evidence>
<reference evidence="1 2" key="1">
    <citation type="submission" date="2021-02" db="EMBL/GenBank/DDBJ databases">
        <title>Alicyclobacillus curvatus sp. nov. and Alicyclobacillus mengziensis sp. nov., two acidophilic bacteria isolated from acid mine drainage.</title>
        <authorList>
            <person name="Huang Y."/>
        </authorList>
    </citation>
    <scope>NUCLEOTIDE SEQUENCE [LARGE SCALE GENOMIC DNA]</scope>
    <source>
        <strain evidence="1 2">S30H14</strain>
    </source>
</reference>
<evidence type="ECO:0000313" key="1">
    <source>
        <dbReference type="EMBL" id="QSO48769.1"/>
    </source>
</evidence>
<protein>
    <submittedName>
        <fullName evidence="1">Uncharacterized protein</fullName>
    </submittedName>
</protein>
<gene>
    <name evidence="1" type="ORF">JZ786_07370</name>
</gene>